<dbReference type="RefSeq" id="XP_040659310.1">
    <property type="nucleotide sequence ID" value="XM_040798427.1"/>
</dbReference>
<feature type="compositionally biased region" description="Polar residues" evidence="1">
    <location>
        <begin position="564"/>
        <end position="573"/>
    </location>
</feature>
<dbReference type="EMBL" id="LAYC01000001">
    <property type="protein sequence ID" value="KYK59958.1"/>
    <property type="molecule type" value="Genomic_DNA"/>
</dbReference>
<evidence type="ECO:0000313" key="2">
    <source>
        <dbReference type="EMBL" id="KYK59958.1"/>
    </source>
</evidence>
<feature type="compositionally biased region" description="Acidic residues" evidence="1">
    <location>
        <begin position="524"/>
        <end position="537"/>
    </location>
</feature>
<gene>
    <name evidence="2" type="ORF">DCS_01092</name>
</gene>
<feature type="compositionally biased region" description="Basic and acidic residues" evidence="1">
    <location>
        <begin position="466"/>
        <end position="484"/>
    </location>
</feature>
<name>A0A151GSA7_DRECN</name>
<dbReference type="GeneID" id="63713735"/>
<evidence type="ECO:0000256" key="1">
    <source>
        <dbReference type="SAM" id="MobiDB-lite"/>
    </source>
</evidence>
<feature type="region of interest" description="Disordered" evidence="1">
    <location>
        <begin position="459"/>
        <end position="507"/>
    </location>
</feature>
<proteinExistence type="predicted"/>
<feature type="compositionally biased region" description="Low complexity" evidence="1">
    <location>
        <begin position="542"/>
        <end position="551"/>
    </location>
</feature>
<reference evidence="2 3" key="1">
    <citation type="journal article" date="2016" name="Sci. Rep.">
        <title>Insights into Adaptations to a Near-Obligate Nematode Endoparasitic Lifestyle from the Finished Genome of Drechmeria coniospora.</title>
        <authorList>
            <person name="Zhang L."/>
            <person name="Zhou Z."/>
            <person name="Guo Q."/>
            <person name="Fokkens L."/>
            <person name="Miskei M."/>
            <person name="Pocsi I."/>
            <person name="Zhang W."/>
            <person name="Chen M."/>
            <person name="Wang L."/>
            <person name="Sun Y."/>
            <person name="Donzelli B.G."/>
            <person name="Gibson D.M."/>
            <person name="Nelson D.R."/>
            <person name="Luo J.G."/>
            <person name="Rep M."/>
            <person name="Liu H."/>
            <person name="Yang S."/>
            <person name="Wang J."/>
            <person name="Krasnoff S.B."/>
            <person name="Xu Y."/>
            <person name="Molnar I."/>
            <person name="Lin M."/>
        </authorList>
    </citation>
    <scope>NUCLEOTIDE SEQUENCE [LARGE SCALE GENOMIC DNA]</scope>
    <source>
        <strain evidence="2 3">ARSEF 6962</strain>
    </source>
</reference>
<dbReference type="AlphaFoldDB" id="A0A151GSA7"/>
<feature type="region of interest" description="Disordered" evidence="1">
    <location>
        <begin position="521"/>
        <end position="596"/>
    </location>
</feature>
<organism evidence="2 3">
    <name type="scientific">Drechmeria coniospora</name>
    <name type="common">Nematophagous fungus</name>
    <name type="synonym">Meria coniospora</name>
    <dbReference type="NCBI Taxonomy" id="98403"/>
    <lineage>
        <taxon>Eukaryota</taxon>
        <taxon>Fungi</taxon>
        <taxon>Dikarya</taxon>
        <taxon>Ascomycota</taxon>
        <taxon>Pezizomycotina</taxon>
        <taxon>Sordariomycetes</taxon>
        <taxon>Hypocreomycetidae</taxon>
        <taxon>Hypocreales</taxon>
        <taxon>Ophiocordycipitaceae</taxon>
        <taxon>Drechmeria</taxon>
    </lineage>
</organism>
<evidence type="ECO:0000313" key="3">
    <source>
        <dbReference type="Proteomes" id="UP000076580"/>
    </source>
</evidence>
<keyword evidence="3" id="KW-1185">Reference proteome</keyword>
<dbReference type="InParanoid" id="A0A151GSA7"/>
<dbReference type="Proteomes" id="UP000076580">
    <property type="component" value="Chromosome 01"/>
</dbReference>
<accession>A0A151GSA7</accession>
<protein>
    <submittedName>
        <fullName evidence="2">Uncharacterized protein</fullName>
    </submittedName>
</protein>
<comment type="caution">
    <text evidence="2">The sequence shown here is derived from an EMBL/GenBank/DDBJ whole genome shotgun (WGS) entry which is preliminary data.</text>
</comment>
<feature type="compositionally biased region" description="Acidic residues" evidence="1">
    <location>
        <begin position="586"/>
        <end position="596"/>
    </location>
</feature>
<sequence>MSRQDGLPPAASCCATEVEEVPLQARVRISLYDFYKLNQYSLSMIMQANQPDANDRRASHEALKRLFPFHVQRTCQYSPGWSMFREANSDVVACVRDTPRGMIRSPAVCRELDILHWQTVHFARLEESARRDANHDSYYLSSWTRGHCLRAWSAAILKARREETYWRFIVELRKLEFENLYARYTTDYYDNPRRANASWSPLTRHVSTILAEVRREIVTYRAWREAIETGADIPGMDRNRPPPRRWNRLLLKVSEHAECCKASTTPWTFRRIMRVLQDCHDRKWAYRDAHLYMSRRNMSHFDCAIRKAIFLARDSVVDDRLPDNPQRDEVAAVKRANKFLCASLLERIVRRPDGSLLGCWFRSPTHGKDAEFGHHDALRSVEAEDEWNAVPRVRVLNGVIKKLQHVEDGARAEGKLIAVRWSYDGGDQSAGELAEEEEAVVEEVVEEEGPWCAMMENGRKQASSGHPEDGDRHRAPLGTRRIDGRDEEEDVPRWEEGYESSGYMSSEMSEVDEFQLWALRGDEQAEPDSEEMTESGDDTYYSISSSSSSSESNHDADTGDDDGNSPSVDQSGNLAHDNGDDGSSWDGDDENDSEAE</sequence>